<feature type="transmembrane region" description="Helical" evidence="1">
    <location>
        <begin position="35"/>
        <end position="58"/>
    </location>
</feature>
<protein>
    <submittedName>
        <fullName evidence="3">Unannotated protein</fullName>
    </submittedName>
</protein>
<evidence type="ECO:0000259" key="2">
    <source>
        <dbReference type="Pfam" id="PF01476"/>
    </source>
</evidence>
<proteinExistence type="predicted"/>
<keyword evidence="1" id="KW-0472">Membrane</keyword>
<dbReference type="AlphaFoldDB" id="A0A6J6G7Q2"/>
<gene>
    <name evidence="3" type="ORF">UFOPK1808_00523</name>
</gene>
<dbReference type="CDD" id="cd00118">
    <property type="entry name" value="LysM"/>
    <property type="match status" value="1"/>
</dbReference>
<keyword evidence="1" id="KW-1133">Transmembrane helix</keyword>
<evidence type="ECO:0000313" key="3">
    <source>
        <dbReference type="EMBL" id="CAB4597296.1"/>
    </source>
</evidence>
<dbReference type="InterPro" id="IPR036779">
    <property type="entry name" value="LysM_dom_sf"/>
</dbReference>
<evidence type="ECO:0000256" key="1">
    <source>
        <dbReference type="SAM" id="Phobius"/>
    </source>
</evidence>
<reference evidence="3" key="1">
    <citation type="submission" date="2020-05" db="EMBL/GenBank/DDBJ databases">
        <authorList>
            <person name="Chiriac C."/>
            <person name="Salcher M."/>
            <person name="Ghai R."/>
            <person name="Kavagutti S V."/>
        </authorList>
    </citation>
    <scope>NUCLEOTIDE SEQUENCE</scope>
</reference>
<dbReference type="Pfam" id="PF01476">
    <property type="entry name" value="LysM"/>
    <property type="match status" value="1"/>
</dbReference>
<dbReference type="InterPro" id="IPR018392">
    <property type="entry name" value="LysM"/>
</dbReference>
<dbReference type="EMBL" id="CAEZUL010000042">
    <property type="protein sequence ID" value="CAB4597296.1"/>
    <property type="molecule type" value="Genomic_DNA"/>
</dbReference>
<dbReference type="Gene3D" id="3.10.350.10">
    <property type="entry name" value="LysM domain"/>
    <property type="match status" value="1"/>
</dbReference>
<sequence length="117" mass="12115">MATTIDPLLFSGSVSVRSASRPRPSAATFQRRRRVVGAGLAVAAFALASGLISTGAFASNPAPAQQVIPRTVIAQPGDTLWDIARTIVPTGNIGDLVIELVRANGSTIEPGQVIRIP</sequence>
<feature type="domain" description="LysM" evidence="2">
    <location>
        <begin position="75"/>
        <end position="117"/>
    </location>
</feature>
<keyword evidence="1" id="KW-0812">Transmembrane</keyword>
<accession>A0A6J6G7Q2</accession>
<organism evidence="3">
    <name type="scientific">freshwater metagenome</name>
    <dbReference type="NCBI Taxonomy" id="449393"/>
    <lineage>
        <taxon>unclassified sequences</taxon>
        <taxon>metagenomes</taxon>
        <taxon>ecological metagenomes</taxon>
    </lineage>
</organism>
<name>A0A6J6G7Q2_9ZZZZ</name>